<gene>
    <name evidence="2" type="ORF">Mkiyose1413_12470</name>
    <name evidence="1" type="ORF">SRL2020028_24840</name>
</gene>
<evidence type="ECO:0000313" key="2">
    <source>
        <dbReference type="EMBL" id="GLD29364.1"/>
    </source>
</evidence>
<dbReference type="Proteomes" id="UP001064782">
    <property type="component" value="Unassembled WGS sequence"/>
</dbReference>
<dbReference type="EMBL" id="BRXE01000022">
    <property type="protein sequence ID" value="GLB83228.1"/>
    <property type="molecule type" value="Genomic_DNA"/>
</dbReference>
<reference evidence="2" key="1">
    <citation type="submission" date="2022-08" db="EMBL/GenBank/DDBJ databases">
        <title>Mycobacterium kiyosense sp. nov., scotochromogenic slow-glowing species isolated from respiratory specimens.</title>
        <authorList>
            <person name="Fukano H."/>
            <person name="Kazumi Y."/>
            <person name="Sakagami N."/>
            <person name="Ato M."/>
            <person name="Mitarai S."/>
            <person name="Hoshino Y."/>
        </authorList>
    </citation>
    <scope>NUCLEOTIDE SEQUENCE</scope>
    <source>
        <strain evidence="2">1413</strain>
        <strain evidence="1">SRL2020-028</strain>
    </source>
</reference>
<dbReference type="AlphaFoldDB" id="A0A9P3Q582"/>
<dbReference type="Gene3D" id="3.40.830.10">
    <property type="entry name" value="LigB-like"/>
    <property type="match status" value="1"/>
</dbReference>
<sequence length="227" mass="22817">MLSAIAIVPSAPVLVPDLAGAAAAETSELRTAVLAAAAVLPARWIAVGIAGTDATLGPECAGTFAGFGVDVPVALAPGSRQPTDLPLCALLAGWVRGRARPDGSVQVRAYAADRDPAGALACGRRLRIEIDGESEPIGVLVVADGVNTLTPSAPGGYDPSGAPPQLVLDDALAAGDIGALARLPDRVLGRVAFQVLAGLAEPGPRSAKELYRGAPYGVGYFAGVWQP</sequence>
<organism evidence="2 3">
    <name type="scientific">Mycobacterium kiyosense</name>
    <dbReference type="NCBI Taxonomy" id="2871094"/>
    <lineage>
        <taxon>Bacteria</taxon>
        <taxon>Bacillati</taxon>
        <taxon>Actinomycetota</taxon>
        <taxon>Actinomycetes</taxon>
        <taxon>Mycobacteriales</taxon>
        <taxon>Mycobacteriaceae</taxon>
        <taxon>Mycobacterium</taxon>
    </lineage>
</organism>
<dbReference type="EMBL" id="BRZI01000005">
    <property type="protein sequence ID" value="GLD29364.1"/>
    <property type="molecule type" value="Genomic_DNA"/>
</dbReference>
<name>A0A9P3Q582_9MYCO</name>
<dbReference type="Proteomes" id="UP001165663">
    <property type="component" value="Unassembled WGS sequence"/>
</dbReference>
<proteinExistence type="predicted"/>
<accession>A0A9P3Q582</accession>
<protein>
    <submittedName>
        <fullName evidence="2">Uncharacterized protein</fullName>
    </submittedName>
</protein>
<keyword evidence="3" id="KW-1185">Reference proteome</keyword>
<dbReference type="GeneID" id="83628958"/>
<dbReference type="RefSeq" id="WP_238305735.1">
    <property type="nucleotide sequence ID" value="NZ_BRXE01000022.1"/>
</dbReference>
<evidence type="ECO:0000313" key="3">
    <source>
        <dbReference type="Proteomes" id="UP001064782"/>
    </source>
</evidence>
<comment type="caution">
    <text evidence="2">The sequence shown here is derived from an EMBL/GenBank/DDBJ whole genome shotgun (WGS) entry which is preliminary data.</text>
</comment>
<evidence type="ECO:0000313" key="1">
    <source>
        <dbReference type="EMBL" id="GLB83228.1"/>
    </source>
</evidence>